<keyword evidence="3" id="KW-0813">Transport</keyword>
<keyword evidence="5 7" id="KW-1133">Transmembrane helix</keyword>
<feature type="transmembrane region" description="Helical" evidence="7">
    <location>
        <begin position="310"/>
        <end position="329"/>
    </location>
</feature>
<comment type="caution">
    <text evidence="8">The sequence shown here is derived from an EMBL/GenBank/DDBJ whole genome shotgun (WGS) entry which is preliminary data.</text>
</comment>
<evidence type="ECO:0000256" key="2">
    <source>
        <dbReference type="ARBA" id="ARBA00007965"/>
    </source>
</evidence>
<evidence type="ECO:0000256" key="3">
    <source>
        <dbReference type="ARBA" id="ARBA00022448"/>
    </source>
</evidence>
<dbReference type="Proteomes" id="UP001205105">
    <property type="component" value="Unassembled WGS sequence"/>
</dbReference>
<dbReference type="PANTHER" id="PTHR10332:SF10">
    <property type="entry name" value="EQUILIBRATIVE NUCLEOSIDE TRANSPORTER 4"/>
    <property type="match status" value="1"/>
</dbReference>
<dbReference type="EMBL" id="JADXDR010000084">
    <property type="protein sequence ID" value="KAI7840139.1"/>
    <property type="molecule type" value="Genomic_DNA"/>
</dbReference>
<keyword evidence="9" id="KW-1185">Reference proteome</keyword>
<evidence type="ECO:0000256" key="7">
    <source>
        <dbReference type="SAM" id="Phobius"/>
    </source>
</evidence>
<dbReference type="PANTHER" id="PTHR10332">
    <property type="entry name" value="EQUILIBRATIVE NUCLEOSIDE TRANSPORTER"/>
    <property type="match status" value="1"/>
</dbReference>
<evidence type="ECO:0000256" key="1">
    <source>
        <dbReference type="ARBA" id="ARBA00004141"/>
    </source>
</evidence>
<sequence>MDAAYLCFLLLGTGALLPWNALITAADCEWGADWESVFPGRHTDRLLTVCYLPVNLATVTTMVCLHGAVRPRLRIQAGLGGFTLALAAVTLMDRSSCAAAALAALLVLVAACGAFDGLTSGALYGEAAVLAPSYTQALATGNSLSGIAVSLLRLGTKATLPDSPEGLRRSANLYFCISALACLGCALLYSLVLPRLASVQRKREAALAAAMLSYGPLPEAPPAVDGEGEEGNTAVLKEMGFRTTPGSSAQQQVGLDLEHLAEERSSPAPQQQQWRQAGEAAPLLGDMQHSMHSSASSPSSMVLLRHMWRLTLANGLVFVVTLSIFPGVLAEDLHSPQLGSWYPILLLAAYNCADAAGKAAAGRRSLRLRDERAILAAAAARALFVPAFRLAAVCQAGVPAVLLLTAALGSSNGFFASALSEAAIASFAAPAIAAGLEWVPYGQGRWRCPPTPDTKQLTFGDALGIDHGWLNVQWDEPLPVLPAGSVQVTRVFESSSKPVRVAPPGSKLVRIAQRVAQAVTEEAAATGFGQHVLSQGWHLFVISTDECETDHLVSEQYYNAIIINRLLLLTFKRHSGHTEEAIMQELALHMSHHLAQHMVEPLLWSGLLYPCPAAARIWLAKAAGEDVGMHLAAAHLAQEMLWRTEMEAIAIAARVLLRAGVPPELVTAGYQAKQRQLVATAAKEAQWQPLDHKEKLWKAAAGSGDADAADHRMTAEEVESVIDHLDMMEGFG</sequence>
<organism evidence="8 9">
    <name type="scientific">Chlorella ohadii</name>
    <dbReference type="NCBI Taxonomy" id="2649997"/>
    <lineage>
        <taxon>Eukaryota</taxon>
        <taxon>Viridiplantae</taxon>
        <taxon>Chlorophyta</taxon>
        <taxon>core chlorophytes</taxon>
        <taxon>Trebouxiophyceae</taxon>
        <taxon>Chlorellales</taxon>
        <taxon>Chlorellaceae</taxon>
        <taxon>Chlorella clade</taxon>
        <taxon>Chlorella</taxon>
    </lineage>
</organism>
<feature type="transmembrane region" description="Helical" evidence="7">
    <location>
        <begin position="75"/>
        <end position="92"/>
    </location>
</feature>
<feature type="transmembrane region" description="Helical" evidence="7">
    <location>
        <begin position="98"/>
        <end position="115"/>
    </location>
</feature>
<feature type="transmembrane region" description="Helical" evidence="7">
    <location>
        <begin position="127"/>
        <end position="152"/>
    </location>
</feature>
<dbReference type="AlphaFoldDB" id="A0AAD5H117"/>
<dbReference type="GO" id="GO:0005337">
    <property type="term" value="F:nucleoside transmembrane transporter activity"/>
    <property type="evidence" value="ECO:0007669"/>
    <property type="project" value="InterPro"/>
</dbReference>
<feature type="transmembrane region" description="Helical" evidence="7">
    <location>
        <begin position="341"/>
        <end position="361"/>
    </location>
</feature>
<evidence type="ECO:0000313" key="9">
    <source>
        <dbReference type="Proteomes" id="UP001205105"/>
    </source>
</evidence>
<evidence type="ECO:0000313" key="8">
    <source>
        <dbReference type="EMBL" id="KAI7840139.1"/>
    </source>
</evidence>
<keyword evidence="6 7" id="KW-0472">Membrane</keyword>
<protein>
    <submittedName>
        <fullName evidence="8">Uncharacterized protein</fullName>
    </submittedName>
</protein>
<accession>A0AAD5H117</accession>
<feature type="transmembrane region" description="Helical" evidence="7">
    <location>
        <begin position="172"/>
        <end position="193"/>
    </location>
</feature>
<comment type="subcellular location">
    <subcellularLocation>
        <location evidence="1">Membrane</location>
        <topology evidence="1">Multi-pass membrane protein</topology>
    </subcellularLocation>
</comment>
<feature type="transmembrane region" description="Helical" evidence="7">
    <location>
        <begin position="49"/>
        <end position="68"/>
    </location>
</feature>
<evidence type="ECO:0000256" key="6">
    <source>
        <dbReference type="ARBA" id="ARBA00023136"/>
    </source>
</evidence>
<comment type="similarity">
    <text evidence="2">Belongs to the SLC29A/ENT transporter (TC 2.A.57) family.</text>
</comment>
<dbReference type="SUPFAM" id="SSF103473">
    <property type="entry name" value="MFS general substrate transporter"/>
    <property type="match status" value="1"/>
</dbReference>
<name>A0AAD5H117_9CHLO</name>
<proteinExistence type="inferred from homology"/>
<gene>
    <name evidence="8" type="ORF">COHA_006178</name>
</gene>
<evidence type="ECO:0000256" key="4">
    <source>
        <dbReference type="ARBA" id="ARBA00022692"/>
    </source>
</evidence>
<dbReference type="Pfam" id="PF01733">
    <property type="entry name" value="Nucleoside_tran"/>
    <property type="match status" value="1"/>
</dbReference>
<feature type="transmembrane region" description="Helical" evidence="7">
    <location>
        <begin position="382"/>
        <end position="408"/>
    </location>
</feature>
<keyword evidence="4 7" id="KW-0812">Transmembrane</keyword>
<reference evidence="8" key="1">
    <citation type="submission" date="2020-11" db="EMBL/GenBank/DDBJ databases">
        <title>Chlorella ohadii genome sequencing and assembly.</title>
        <authorList>
            <person name="Murik O."/>
            <person name="Treves H."/>
            <person name="Kedem I."/>
            <person name="Shotland Y."/>
            <person name="Kaplan A."/>
        </authorList>
    </citation>
    <scope>NUCLEOTIDE SEQUENCE</scope>
    <source>
        <strain evidence="8">1</strain>
    </source>
</reference>
<evidence type="ECO:0000256" key="5">
    <source>
        <dbReference type="ARBA" id="ARBA00022989"/>
    </source>
</evidence>
<dbReference type="InterPro" id="IPR002259">
    <property type="entry name" value="Eqnu_transpt"/>
</dbReference>
<dbReference type="GO" id="GO:0005886">
    <property type="term" value="C:plasma membrane"/>
    <property type="evidence" value="ECO:0007669"/>
    <property type="project" value="TreeGrafter"/>
</dbReference>
<dbReference type="InterPro" id="IPR036259">
    <property type="entry name" value="MFS_trans_sf"/>
</dbReference>